<dbReference type="PaxDb" id="1148-1001623"/>
<protein>
    <submittedName>
        <fullName evidence="1">Sll0611 protein</fullName>
    </submittedName>
</protein>
<dbReference type="EnsemblBacteria" id="BAA10354">
    <property type="protein sequence ID" value="BAA10354"/>
    <property type="gene ID" value="BAA10354"/>
</dbReference>
<keyword evidence="2" id="KW-1185">Reference proteome</keyword>
<organism evidence="1 2">
    <name type="scientific">Synechocystis sp. (strain ATCC 27184 / PCC 6803 / Kazusa)</name>
    <dbReference type="NCBI Taxonomy" id="1111708"/>
    <lineage>
        <taxon>Bacteria</taxon>
        <taxon>Bacillati</taxon>
        <taxon>Cyanobacteriota</taxon>
        <taxon>Cyanophyceae</taxon>
        <taxon>Synechococcales</taxon>
        <taxon>Merismopediaceae</taxon>
        <taxon>Synechocystis</taxon>
    </lineage>
</organism>
<gene>
    <name evidence="1" type="ordered locus">sll0611</name>
</gene>
<dbReference type="InParanoid" id="Q55713"/>
<dbReference type="PIR" id="S76508">
    <property type="entry name" value="S76508"/>
</dbReference>
<dbReference type="KEGG" id="syn:sll0611"/>
<dbReference type="Proteomes" id="UP000001425">
    <property type="component" value="Chromosome"/>
</dbReference>
<reference evidence="1 2" key="1">
    <citation type="journal article" date="1995" name="DNA Res.">
        <title>Sequence analysis of the genome of the unicellular cyanobacterium Synechocystis sp. strain PCC6803. I. Sequence features in the 1 Mb region from map positions 64% to 92% of the genome.</title>
        <authorList>
            <person name="Kaneko T."/>
            <person name="Tanaka A."/>
            <person name="Sato S."/>
            <person name="Kotani H."/>
            <person name="Sazuka T."/>
            <person name="Miyajima N."/>
            <person name="Sugiura M."/>
            <person name="Tabata S."/>
        </authorList>
    </citation>
    <scope>NUCLEOTIDE SEQUENCE [LARGE SCALE GENOMIC DNA]</scope>
    <source>
        <strain evidence="2">ATCC 27184 / PCC 6803 / Kazusa</strain>
    </source>
</reference>
<dbReference type="eggNOG" id="ENOG5031Q1V">
    <property type="taxonomic scope" value="Bacteria"/>
</dbReference>
<proteinExistence type="predicted"/>
<accession>Q55713</accession>
<dbReference type="STRING" id="1148.gene:10499855"/>
<evidence type="ECO:0000313" key="1">
    <source>
        <dbReference type="EMBL" id="BAA10354.1"/>
    </source>
</evidence>
<evidence type="ECO:0000313" key="2">
    <source>
        <dbReference type="Proteomes" id="UP000001425"/>
    </source>
</evidence>
<sequence>MNPEFHPLPLPAPCVIEQGILVNKEDMQRALNDLGQVNYYYQLDGISQAEGQGWILDVFSDAQQATVVTNQSLYLNVNSFDYLEISLDNQGKTVMDLWQESRQLRLMPLDGWLSPRENHGQLIPLDLEEAVAEVLAARFDVQTDQEDF</sequence>
<dbReference type="EMBL" id="BA000022">
    <property type="protein sequence ID" value="BAA10354.1"/>
    <property type="molecule type" value="Genomic_DNA"/>
</dbReference>
<reference evidence="1 2" key="2">
    <citation type="journal article" date="1996" name="DNA Res.">
        <title>Sequence analysis of the genome of the unicellular cyanobacterium Synechocystis sp. strain PCC6803. II. Sequence determination of the entire genome and assignment of potential protein-coding regions.</title>
        <authorList>
            <person name="Kaneko T."/>
            <person name="Sato S."/>
            <person name="Kotani H."/>
            <person name="Tanaka A."/>
            <person name="Asamizu E."/>
            <person name="Nakamura Y."/>
            <person name="Miyajima N."/>
            <person name="Hirosawa M."/>
            <person name="Sugiura M."/>
            <person name="Sasamoto S."/>
            <person name="Kimura T."/>
            <person name="Hosouchi T."/>
            <person name="Matsuno A."/>
            <person name="Muraki A."/>
            <person name="Nakazaki N."/>
            <person name="Naruo K."/>
            <person name="Okumura S."/>
            <person name="Shimpo S."/>
            <person name="Takeuchi C."/>
            <person name="Wada T."/>
            <person name="Watanabe A."/>
            <person name="Yamada M."/>
            <person name="Yasuda M."/>
            <person name="Tabata S."/>
        </authorList>
    </citation>
    <scope>NUCLEOTIDE SEQUENCE [LARGE SCALE GENOMIC DNA]</scope>
    <source>
        <strain evidence="2">ATCC 27184 / PCC 6803 / Kazusa</strain>
    </source>
</reference>
<dbReference type="AlphaFoldDB" id="Q55713"/>
<dbReference type="IntAct" id="Q55713">
    <property type="interactions" value="2"/>
</dbReference>
<name>Q55713_SYNY3</name>